<reference evidence="1" key="1">
    <citation type="submission" date="2021-01" db="EMBL/GenBank/DDBJ databases">
        <title>Ramlibacter sp. strain AW1 16S ribosomal RNA gene Genome sequencing and assembly.</title>
        <authorList>
            <person name="Kang M."/>
        </authorList>
    </citation>
    <scope>NUCLEOTIDE SEQUENCE</scope>
    <source>
        <strain evidence="1">AW1</strain>
    </source>
</reference>
<dbReference type="EMBL" id="JAEQNA010000008">
    <property type="protein sequence ID" value="MBL0422501.1"/>
    <property type="molecule type" value="Genomic_DNA"/>
</dbReference>
<dbReference type="AlphaFoldDB" id="A0A936ZTX9"/>
<dbReference type="Proteomes" id="UP000613011">
    <property type="component" value="Unassembled WGS sequence"/>
</dbReference>
<evidence type="ECO:0000313" key="1">
    <source>
        <dbReference type="EMBL" id="MBL0422501.1"/>
    </source>
</evidence>
<organism evidence="1 2">
    <name type="scientific">Ramlibacter aurantiacus</name>
    <dbReference type="NCBI Taxonomy" id="2801330"/>
    <lineage>
        <taxon>Bacteria</taxon>
        <taxon>Pseudomonadati</taxon>
        <taxon>Pseudomonadota</taxon>
        <taxon>Betaproteobacteria</taxon>
        <taxon>Burkholderiales</taxon>
        <taxon>Comamonadaceae</taxon>
        <taxon>Ramlibacter</taxon>
    </lineage>
</organism>
<keyword evidence="2" id="KW-1185">Reference proteome</keyword>
<accession>A0A936ZTX9</accession>
<protein>
    <submittedName>
        <fullName evidence="1">Uncharacterized protein</fullName>
    </submittedName>
</protein>
<comment type="caution">
    <text evidence="1">The sequence shown here is derived from an EMBL/GenBank/DDBJ whole genome shotgun (WGS) entry which is preliminary data.</text>
</comment>
<name>A0A936ZTX9_9BURK</name>
<proteinExistence type="predicted"/>
<evidence type="ECO:0000313" key="2">
    <source>
        <dbReference type="Proteomes" id="UP000613011"/>
    </source>
</evidence>
<gene>
    <name evidence="1" type="ORF">JI739_19300</name>
</gene>
<dbReference type="RefSeq" id="WP_201685574.1">
    <property type="nucleotide sequence ID" value="NZ_JAEQNA010000008.1"/>
</dbReference>
<sequence>MIISEATYVLQQESEAGWNDRAVLNGGASALLPAMRPLDEASLEMAIEVAENWLMPHARHLRGDVLEVSDTTGRLTSGLMDVMSESATSWSVADLEQLFLRMVDLATGRIASPALEGRRAFAADLLILRELAHHGDVGEIRLF</sequence>